<dbReference type="SMART" id="SM00382">
    <property type="entry name" value="AAA"/>
    <property type="match status" value="1"/>
</dbReference>
<dbReference type="Proteomes" id="UP000253529">
    <property type="component" value="Unassembled WGS sequence"/>
</dbReference>
<dbReference type="CDD" id="cd03224">
    <property type="entry name" value="ABC_TM1139_LivF_branched"/>
    <property type="match status" value="1"/>
</dbReference>
<dbReference type="GO" id="GO:0016887">
    <property type="term" value="F:ATP hydrolysis activity"/>
    <property type="evidence" value="ECO:0007669"/>
    <property type="project" value="InterPro"/>
</dbReference>
<comment type="caution">
    <text evidence="7">The sequence shown here is derived from an EMBL/GenBank/DDBJ whole genome shotgun (WGS) entry which is preliminary data.</text>
</comment>
<feature type="domain" description="ABC transporter" evidence="6">
    <location>
        <begin position="22"/>
        <end position="248"/>
    </location>
</feature>
<dbReference type="PANTHER" id="PTHR43820:SF2">
    <property type="entry name" value="ABC TRANSPORTER ATP-BINDING PROTEIN"/>
    <property type="match status" value="1"/>
</dbReference>
<dbReference type="GO" id="GO:0005524">
    <property type="term" value="F:ATP binding"/>
    <property type="evidence" value="ECO:0007669"/>
    <property type="project" value="UniProtKB-KW"/>
</dbReference>
<dbReference type="PROSITE" id="PS00211">
    <property type="entry name" value="ABC_TRANSPORTER_1"/>
    <property type="match status" value="1"/>
</dbReference>
<reference evidence="7 8" key="1">
    <citation type="submission" date="2018-06" db="EMBL/GenBank/DDBJ databases">
        <title>Genomic Encyclopedia of Type Strains, Phase IV (KMG-IV): sequencing the most valuable type-strain genomes for metagenomic binning, comparative biology and taxonomic classification.</title>
        <authorList>
            <person name="Goeker M."/>
        </authorList>
    </citation>
    <scope>NUCLEOTIDE SEQUENCE [LARGE SCALE GENOMIC DNA]</scope>
    <source>
        <strain evidence="7 8">DSM 24875</strain>
    </source>
</reference>
<dbReference type="InterPro" id="IPR027417">
    <property type="entry name" value="P-loop_NTPase"/>
</dbReference>
<dbReference type="PANTHER" id="PTHR43820">
    <property type="entry name" value="HIGH-AFFINITY BRANCHED-CHAIN AMINO ACID TRANSPORT ATP-BINDING PROTEIN LIVF"/>
    <property type="match status" value="1"/>
</dbReference>
<protein>
    <submittedName>
        <fullName evidence="7">Amino acid/amide ABC transporter ATP-binding protein 2 (HAAT family)</fullName>
    </submittedName>
</protein>
<evidence type="ECO:0000313" key="8">
    <source>
        <dbReference type="Proteomes" id="UP000253529"/>
    </source>
</evidence>
<dbReference type="InterPro" id="IPR017871">
    <property type="entry name" value="ABC_transporter-like_CS"/>
</dbReference>
<dbReference type="InterPro" id="IPR052156">
    <property type="entry name" value="BCAA_Transport_ATP-bd_LivF"/>
</dbReference>
<evidence type="ECO:0000256" key="3">
    <source>
        <dbReference type="ARBA" id="ARBA00022741"/>
    </source>
</evidence>
<organism evidence="7 8">
    <name type="scientific">Roseiarcus fermentans</name>
    <dbReference type="NCBI Taxonomy" id="1473586"/>
    <lineage>
        <taxon>Bacteria</taxon>
        <taxon>Pseudomonadati</taxon>
        <taxon>Pseudomonadota</taxon>
        <taxon>Alphaproteobacteria</taxon>
        <taxon>Hyphomicrobiales</taxon>
        <taxon>Roseiarcaceae</taxon>
        <taxon>Roseiarcus</taxon>
    </lineage>
</organism>
<proteinExistence type="inferred from homology"/>
<evidence type="ECO:0000256" key="1">
    <source>
        <dbReference type="ARBA" id="ARBA00005417"/>
    </source>
</evidence>
<dbReference type="EMBL" id="QNRK01000049">
    <property type="protein sequence ID" value="RBP02808.1"/>
    <property type="molecule type" value="Genomic_DNA"/>
</dbReference>
<keyword evidence="8" id="KW-1185">Reference proteome</keyword>
<dbReference type="InterPro" id="IPR003439">
    <property type="entry name" value="ABC_transporter-like_ATP-bd"/>
</dbReference>
<evidence type="ECO:0000313" key="7">
    <source>
        <dbReference type="EMBL" id="RBP02808.1"/>
    </source>
</evidence>
<evidence type="ECO:0000256" key="4">
    <source>
        <dbReference type="ARBA" id="ARBA00022840"/>
    </source>
</evidence>
<dbReference type="GO" id="GO:0015807">
    <property type="term" value="P:L-amino acid transport"/>
    <property type="evidence" value="ECO:0007669"/>
    <property type="project" value="TreeGrafter"/>
</dbReference>
<dbReference type="AlphaFoldDB" id="A0A366EKC5"/>
<dbReference type="InterPro" id="IPR003593">
    <property type="entry name" value="AAA+_ATPase"/>
</dbReference>
<dbReference type="PROSITE" id="PS50893">
    <property type="entry name" value="ABC_TRANSPORTER_2"/>
    <property type="match status" value="1"/>
</dbReference>
<evidence type="ECO:0000259" key="6">
    <source>
        <dbReference type="PROSITE" id="PS50893"/>
    </source>
</evidence>
<gene>
    <name evidence="7" type="ORF">DFR50_1497</name>
</gene>
<keyword evidence="5" id="KW-0029">Amino-acid transport</keyword>
<dbReference type="GO" id="GO:0015658">
    <property type="term" value="F:branched-chain amino acid transmembrane transporter activity"/>
    <property type="evidence" value="ECO:0007669"/>
    <property type="project" value="TreeGrafter"/>
</dbReference>
<keyword evidence="2" id="KW-0813">Transport</keyword>
<evidence type="ECO:0000256" key="2">
    <source>
        <dbReference type="ARBA" id="ARBA00022448"/>
    </source>
</evidence>
<dbReference type="SUPFAM" id="SSF52540">
    <property type="entry name" value="P-loop containing nucleoside triphosphate hydrolases"/>
    <property type="match status" value="1"/>
</dbReference>
<dbReference type="Gene3D" id="3.40.50.300">
    <property type="entry name" value="P-loop containing nucleotide triphosphate hydrolases"/>
    <property type="match status" value="1"/>
</dbReference>
<accession>A0A366EKC5</accession>
<sequence length="252" mass="27245">MLGAYGRGRNAPRRDVVMAELLRVENLSAGYGEARVIQGLDFALEDGRSLALLGRNGVGKTTLIDTLVGVTTRFSGRMSLGGRDITTLTPHARAHAGIGWTPQERNIFRSLTVEENLTAVAVPGPWTVRRVYDLFPRLEERRTNGGRQLSGGEQQMLAIGRALMLNPRLLLLDEPTEGLAPIIVDELLAALRELAKAGLSMIIVEQKPKKILPFTDHAIVLDRGAIAHEAPSADLLADPAALDAHLTASRKG</sequence>
<keyword evidence="3" id="KW-0547">Nucleotide-binding</keyword>
<keyword evidence="4 7" id="KW-0067">ATP-binding</keyword>
<dbReference type="Pfam" id="PF00005">
    <property type="entry name" value="ABC_tran"/>
    <property type="match status" value="1"/>
</dbReference>
<evidence type="ECO:0000256" key="5">
    <source>
        <dbReference type="ARBA" id="ARBA00022970"/>
    </source>
</evidence>
<comment type="similarity">
    <text evidence="1">Belongs to the ABC transporter superfamily.</text>
</comment>
<name>A0A366EKC5_9HYPH</name>